<protein>
    <submittedName>
        <fullName evidence="3">Uncharacterized protein</fullName>
    </submittedName>
</protein>
<feature type="transmembrane region" description="Helical" evidence="2">
    <location>
        <begin position="30"/>
        <end position="52"/>
    </location>
</feature>
<accession>A0A835XLI6</accession>
<evidence type="ECO:0000313" key="4">
    <source>
        <dbReference type="Proteomes" id="UP000612055"/>
    </source>
</evidence>
<dbReference type="EMBL" id="JAEHOE010000125">
    <property type="protein sequence ID" value="KAG2485640.1"/>
    <property type="molecule type" value="Genomic_DNA"/>
</dbReference>
<organism evidence="3 4">
    <name type="scientific">Edaphochlamys debaryana</name>
    <dbReference type="NCBI Taxonomy" id="47281"/>
    <lineage>
        <taxon>Eukaryota</taxon>
        <taxon>Viridiplantae</taxon>
        <taxon>Chlorophyta</taxon>
        <taxon>core chlorophytes</taxon>
        <taxon>Chlorophyceae</taxon>
        <taxon>CS clade</taxon>
        <taxon>Chlamydomonadales</taxon>
        <taxon>Chlamydomonadales incertae sedis</taxon>
        <taxon>Edaphochlamys</taxon>
    </lineage>
</organism>
<proteinExistence type="predicted"/>
<evidence type="ECO:0000313" key="3">
    <source>
        <dbReference type="EMBL" id="KAG2485640.1"/>
    </source>
</evidence>
<dbReference type="Proteomes" id="UP000612055">
    <property type="component" value="Unassembled WGS sequence"/>
</dbReference>
<evidence type="ECO:0000256" key="1">
    <source>
        <dbReference type="SAM" id="MobiDB-lite"/>
    </source>
</evidence>
<keyword evidence="2" id="KW-1133">Transmembrane helix</keyword>
<feature type="region of interest" description="Disordered" evidence="1">
    <location>
        <begin position="1"/>
        <end position="20"/>
    </location>
</feature>
<name>A0A835XLI6_9CHLO</name>
<reference evidence="3" key="1">
    <citation type="journal article" date="2020" name="bioRxiv">
        <title>Comparative genomics of Chlamydomonas.</title>
        <authorList>
            <person name="Craig R.J."/>
            <person name="Hasan A.R."/>
            <person name="Ness R.W."/>
            <person name="Keightley P.D."/>
        </authorList>
    </citation>
    <scope>NUCLEOTIDE SEQUENCE</scope>
    <source>
        <strain evidence="3">CCAP 11/70</strain>
    </source>
</reference>
<comment type="caution">
    <text evidence="3">The sequence shown here is derived from an EMBL/GenBank/DDBJ whole genome shotgun (WGS) entry which is preliminary data.</text>
</comment>
<keyword evidence="2" id="KW-0812">Transmembrane</keyword>
<keyword evidence="2" id="KW-0472">Membrane</keyword>
<gene>
    <name evidence="3" type="ORF">HYH03_015612</name>
</gene>
<keyword evidence="4" id="KW-1185">Reference proteome</keyword>
<dbReference type="AlphaFoldDB" id="A0A835XLI6"/>
<sequence>MAASPPDTPTQQGAGEAARAAATGASPATVVVGVVCGVVGAALLVAGAVVAVRWRRAVLREARVMPTGT</sequence>
<evidence type="ECO:0000256" key="2">
    <source>
        <dbReference type="SAM" id="Phobius"/>
    </source>
</evidence>